<dbReference type="PANTHER" id="PTHR10766:SF154">
    <property type="entry name" value="TRANSMEMBRANE 9 SUPERFAMILY MEMBER 10"/>
    <property type="match status" value="1"/>
</dbReference>
<evidence type="ECO:0000313" key="11">
    <source>
        <dbReference type="Proteomes" id="UP000694853"/>
    </source>
</evidence>
<dbReference type="PANTHER" id="PTHR10766">
    <property type="entry name" value="TRANSMEMBRANE 9 SUPERFAMILY PROTEIN"/>
    <property type="match status" value="1"/>
</dbReference>
<evidence type="ECO:0000313" key="12">
    <source>
        <dbReference type="RefSeq" id="XP_027330355.1"/>
    </source>
</evidence>
<keyword evidence="11" id="KW-1185">Reference proteome</keyword>
<dbReference type="GeneID" id="113846378"/>
<feature type="transmembrane region" description="Helical" evidence="10">
    <location>
        <begin position="445"/>
        <end position="468"/>
    </location>
</feature>
<evidence type="ECO:0000256" key="1">
    <source>
        <dbReference type="ARBA" id="ARBA00004337"/>
    </source>
</evidence>
<dbReference type="InterPro" id="IPR004240">
    <property type="entry name" value="EMP70"/>
</dbReference>
<feature type="transmembrane region" description="Helical" evidence="10">
    <location>
        <begin position="499"/>
        <end position="523"/>
    </location>
</feature>
<dbReference type="Proteomes" id="UP000694853">
    <property type="component" value="Unplaced"/>
</dbReference>
<sequence length="638" mass="73815">MAREPLASDLWISVCICILFIAHQCNCFYLPGVAPEDFWKGDPLRVKVNKLTSTKTQLPYSYYSLPYCQPDRIVDSAENLGEVLRGDRIENSPYVFKMREPQLCNVVCRLTLNAKTANEFKEKIDDEYRVNMILDNLPLVVPLRRLDQEVYLHGFLVGLKGQYSGIKDEKYFIHNHLAFMIKYHRDPEIELSRIVGFEVKPFSIKHEYEGEWNENTRLTTCDPHAKKLVSSSESPQEVEDKKEIIFTYDVEFEASDVKWAYRWDTYLLMADDQIHWFSIVNSLMIVLFLSGMVAMIMMRTLYRDISKYNQLETQEEAQEETGWKLVHGDVFRPPSNSDLLCVYVGTGVQFFGMILVTMIFAALGFLSPSNRGGLMTAMLLLWVFMGLLAGYASARLYKMFKGAEWKKITLRTASMFPATAFAIYFVLNALIWGQRSSGAVPFTTMFSLLFLWFGISFPLVFVGGYVGFRKPAIENPVKTNKIARQIPEKAWYMNPVCSILIGGILPFGAVFIELFFILTSIWLHQFYYIFGFLFIVFIILIITCAEITIVLCYFQLCSEDYNWWWRSYLTSGSSALYLFLYAVFYFFTKLEITKPVSGVLYFGYMLLLSYAFFVLTGTIGFYACFWFTRLIYSSVKID</sequence>
<dbReference type="AlphaFoldDB" id="A0A8B8JFY5"/>
<keyword evidence="5 10" id="KW-0732">Signal</keyword>
<evidence type="ECO:0000256" key="9">
    <source>
        <dbReference type="ARBA" id="ARBA00023136"/>
    </source>
</evidence>
<dbReference type="GO" id="GO:0010008">
    <property type="term" value="C:endosome membrane"/>
    <property type="evidence" value="ECO:0007669"/>
    <property type="project" value="UniProtKB-SubCell"/>
</dbReference>
<reference evidence="11" key="1">
    <citation type="journal article" date="2019" name="Toxins">
        <title>Detection of Abrin-Like and Prepropulchellin-Like Toxin Genes and Transcripts Using Whole Genome Sequencing and Full-Length Transcript Sequencing of Abrus precatorius.</title>
        <authorList>
            <person name="Hovde B.T."/>
            <person name="Daligault H.E."/>
            <person name="Hanschen E.R."/>
            <person name="Kunde Y.A."/>
            <person name="Johnson M.B."/>
            <person name="Starkenburg S.R."/>
            <person name="Johnson S.L."/>
        </authorList>
    </citation>
    <scope>NUCLEOTIDE SEQUENCE [LARGE SCALE GENOMIC DNA]</scope>
</reference>
<evidence type="ECO:0000256" key="6">
    <source>
        <dbReference type="ARBA" id="ARBA00022753"/>
    </source>
</evidence>
<feature type="signal peptide" evidence="10">
    <location>
        <begin position="1"/>
        <end position="27"/>
    </location>
</feature>
<feature type="transmembrane region" description="Helical" evidence="10">
    <location>
        <begin position="568"/>
        <end position="587"/>
    </location>
</feature>
<evidence type="ECO:0000256" key="3">
    <source>
        <dbReference type="ARBA" id="ARBA00005227"/>
    </source>
</evidence>
<feature type="chain" id="PRO_5034820512" description="Transmembrane 9 superfamily member" evidence="10">
    <location>
        <begin position="28"/>
        <end position="638"/>
    </location>
</feature>
<organism evidence="11 12">
    <name type="scientific">Abrus precatorius</name>
    <name type="common">Indian licorice</name>
    <name type="synonym">Glycine abrus</name>
    <dbReference type="NCBI Taxonomy" id="3816"/>
    <lineage>
        <taxon>Eukaryota</taxon>
        <taxon>Viridiplantae</taxon>
        <taxon>Streptophyta</taxon>
        <taxon>Embryophyta</taxon>
        <taxon>Tracheophyta</taxon>
        <taxon>Spermatophyta</taxon>
        <taxon>Magnoliopsida</taxon>
        <taxon>eudicotyledons</taxon>
        <taxon>Gunneridae</taxon>
        <taxon>Pentapetalae</taxon>
        <taxon>rosids</taxon>
        <taxon>fabids</taxon>
        <taxon>Fabales</taxon>
        <taxon>Fabaceae</taxon>
        <taxon>Papilionoideae</taxon>
        <taxon>50 kb inversion clade</taxon>
        <taxon>NPAAA clade</taxon>
        <taxon>indigoferoid/millettioid clade</taxon>
        <taxon>Abreae</taxon>
        <taxon>Abrus</taxon>
    </lineage>
</organism>
<feature type="transmembrane region" description="Helical" evidence="10">
    <location>
        <begin position="274"/>
        <end position="297"/>
    </location>
</feature>
<evidence type="ECO:0000256" key="8">
    <source>
        <dbReference type="ARBA" id="ARBA00023034"/>
    </source>
</evidence>
<protein>
    <recommendedName>
        <fullName evidence="10">Transmembrane 9 superfamily member</fullName>
    </recommendedName>
</protein>
<feature type="transmembrane region" description="Helical" evidence="10">
    <location>
        <begin position="599"/>
        <end position="627"/>
    </location>
</feature>
<feature type="transmembrane region" description="Helical" evidence="10">
    <location>
        <begin position="340"/>
        <end position="366"/>
    </location>
</feature>
<evidence type="ECO:0000256" key="7">
    <source>
        <dbReference type="ARBA" id="ARBA00022989"/>
    </source>
</evidence>
<comment type="similarity">
    <text evidence="3 10">Belongs to the nonaspanin (TM9SF) (TC 9.A.2) family.</text>
</comment>
<keyword evidence="8" id="KW-0333">Golgi apparatus</keyword>
<dbReference type="GO" id="GO:0000139">
    <property type="term" value="C:Golgi membrane"/>
    <property type="evidence" value="ECO:0007669"/>
    <property type="project" value="UniProtKB-SubCell"/>
</dbReference>
<evidence type="ECO:0000256" key="4">
    <source>
        <dbReference type="ARBA" id="ARBA00022692"/>
    </source>
</evidence>
<dbReference type="KEGG" id="aprc:113846378"/>
<keyword evidence="9 10" id="KW-0472">Membrane</keyword>
<evidence type="ECO:0000256" key="5">
    <source>
        <dbReference type="ARBA" id="ARBA00022729"/>
    </source>
</evidence>
<evidence type="ECO:0000256" key="2">
    <source>
        <dbReference type="ARBA" id="ARBA00004653"/>
    </source>
</evidence>
<feature type="transmembrane region" description="Helical" evidence="10">
    <location>
        <begin position="529"/>
        <end position="556"/>
    </location>
</feature>
<gene>
    <name evidence="12" type="primary">LOC113846378</name>
</gene>
<proteinExistence type="inferred from homology"/>
<keyword evidence="4 10" id="KW-0812">Transmembrane</keyword>
<comment type="subcellular location">
    <subcellularLocation>
        <location evidence="1">Endosome membrane</location>
        <topology evidence="1">Multi-pass membrane protein</topology>
    </subcellularLocation>
    <subcellularLocation>
        <location evidence="2">Golgi apparatus membrane</location>
        <topology evidence="2">Multi-pass membrane protein</topology>
    </subcellularLocation>
</comment>
<name>A0A8B8JFY5_ABRPR</name>
<feature type="transmembrane region" description="Helical" evidence="10">
    <location>
        <begin position="372"/>
        <end position="392"/>
    </location>
</feature>
<keyword evidence="6" id="KW-0967">Endosome</keyword>
<dbReference type="GO" id="GO:0072657">
    <property type="term" value="P:protein localization to membrane"/>
    <property type="evidence" value="ECO:0007669"/>
    <property type="project" value="TreeGrafter"/>
</dbReference>
<evidence type="ECO:0000256" key="10">
    <source>
        <dbReference type="RuleBase" id="RU363079"/>
    </source>
</evidence>
<dbReference type="OrthoDB" id="1666796at2759"/>
<keyword evidence="7 10" id="KW-1133">Transmembrane helix</keyword>
<accession>A0A8B8JFY5</accession>
<dbReference type="RefSeq" id="XP_027330355.1">
    <property type="nucleotide sequence ID" value="XM_027474554.1"/>
</dbReference>
<dbReference type="Pfam" id="PF02990">
    <property type="entry name" value="EMP70"/>
    <property type="match status" value="1"/>
</dbReference>
<reference evidence="12" key="2">
    <citation type="submission" date="2025-08" db="UniProtKB">
        <authorList>
            <consortium name="RefSeq"/>
        </authorList>
    </citation>
    <scope>IDENTIFICATION</scope>
    <source>
        <tissue evidence="12">Young leaves</tissue>
    </source>
</reference>
<feature type="transmembrane region" description="Helical" evidence="10">
    <location>
        <begin position="413"/>
        <end position="433"/>
    </location>
</feature>